<keyword evidence="11" id="KW-1185">Reference proteome</keyword>
<comment type="similarity">
    <text evidence="6 7">Belongs to the class I-like SAM-binding methyltransferase superfamily. C5-methyltransferase family.</text>
</comment>
<dbReference type="Pfam" id="PF00145">
    <property type="entry name" value="DNA_methylase"/>
    <property type="match status" value="1"/>
</dbReference>
<keyword evidence="2 6" id="KW-0808">Transferase</keyword>
<evidence type="ECO:0000256" key="1">
    <source>
        <dbReference type="ARBA" id="ARBA00022603"/>
    </source>
</evidence>
<evidence type="ECO:0000256" key="6">
    <source>
        <dbReference type="PROSITE-ProRule" id="PRU01016"/>
    </source>
</evidence>
<keyword evidence="10" id="KW-0540">Nuclease</keyword>
<evidence type="ECO:0000313" key="11">
    <source>
        <dbReference type="Proteomes" id="UP000502260"/>
    </source>
</evidence>
<dbReference type="GO" id="GO:0003886">
    <property type="term" value="F:DNA (cytosine-5-)-methyltransferase activity"/>
    <property type="evidence" value="ECO:0007669"/>
    <property type="project" value="UniProtKB-EC"/>
</dbReference>
<dbReference type="Proteomes" id="UP000502260">
    <property type="component" value="Chromosome"/>
</dbReference>
<keyword evidence="4" id="KW-0680">Restriction system</keyword>
<dbReference type="Gene3D" id="3.90.120.10">
    <property type="entry name" value="DNA Methylase, subunit A, domain 2"/>
    <property type="match status" value="1"/>
</dbReference>
<evidence type="ECO:0000256" key="9">
    <source>
        <dbReference type="SAM" id="MobiDB-lite"/>
    </source>
</evidence>
<dbReference type="PANTHER" id="PTHR10629">
    <property type="entry name" value="CYTOSINE-SPECIFIC METHYLTRANSFERASE"/>
    <property type="match status" value="1"/>
</dbReference>
<organism evidence="10 11">
    <name type="scientific">Sulfurimicrobium lacus</name>
    <dbReference type="NCBI Taxonomy" id="2715678"/>
    <lineage>
        <taxon>Bacteria</taxon>
        <taxon>Pseudomonadati</taxon>
        <taxon>Pseudomonadota</taxon>
        <taxon>Betaproteobacteria</taxon>
        <taxon>Nitrosomonadales</taxon>
        <taxon>Sulfuricellaceae</taxon>
        <taxon>Sulfurimicrobium</taxon>
    </lineage>
</organism>
<dbReference type="Gene3D" id="3.40.50.150">
    <property type="entry name" value="Vaccinia Virus protein VP39"/>
    <property type="match status" value="1"/>
</dbReference>
<dbReference type="InterPro" id="IPR018117">
    <property type="entry name" value="C5_DNA_meth_AS"/>
</dbReference>
<name>A0A6F8VHI2_9PROT</name>
<evidence type="ECO:0000313" key="10">
    <source>
        <dbReference type="EMBL" id="BCB28225.1"/>
    </source>
</evidence>
<feature type="region of interest" description="Disordered" evidence="9">
    <location>
        <begin position="200"/>
        <end position="222"/>
    </location>
</feature>
<evidence type="ECO:0000256" key="8">
    <source>
        <dbReference type="RuleBase" id="RU000417"/>
    </source>
</evidence>
<dbReference type="PROSITE" id="PS51679">
    <property type="entry name" value="SAM_MT_C5"/>
    <property type="match status" value="1"/>
</dbReference>
<dbReference type="PRINTS" id="PR00105">
    <property type="entry name" value="C5METTRFRASE"/>
</dbReference>
<dbReference type="NCBIfam" id="TIGR00675">
    <property type="entry name" value="dcm"/>
    <property type="match status" value="1"/>
</dbReference>
<dbReference type="GO" id="GO:0004519">
    <property type="term" value="F:endonuclease activity"/>
    <property type="evidence" value="ECO:0007669"/>
    <property type="project" value="UniProtKB-KW"/>
</dbReference>
<dbReference type="REBASE" id="396410">
    <property type="entry name" value="M.NbaT11ORF31110P"/>
</dbReference>
<dbReference type="InterPro" id="IPR001525">
    <property type="entry name" value="C5_MeTfrase"/>
</dbReference>
<sequence length="348" mass="38598">MSKIACIDLFCGAGGLTHGFVLEGIPVVAGIDMDPACRFPYEANNDQAKFVERDISQVSADELNELFGDADLKILAGCAPCQPFSTYAQRYELDGKDGKWGLLYHFARLAEQTSPDVITMENVPTVAKHVVFHDFVDTLKRLGYKVWFDVVDSSKYGVPQMRRRMVLLASKYGEIKMIEPTHPKPSTVRQAIGRLRPLQAGEAAPRDRLHASSSLSEKNLKRIRASKPGGTWRDWPDHLVADCHRVESGRTYPGVYGRMEWDKPAPTMTTQCYGFGNGRFGHPEQDRAISLREAAILQSFPRDYAFVPDDGEVSFTALGRLIGNAVPVDLGRAIAKSIDAHLSSVVDR</sequence>
<keyword evidence="10" id="KW-0378">Hydrolase</keyword>
<dbReference type="GO" id="GO:0032259">
    <property type="term" value="P:methylation"/>
    <property type="evidence" value="ECO:0007669"/>
    <property type="project" value="UniProtKB-KW"/>
</dbReference>
<accession>A0A6F8VHI2</accession>
<reference evidence="11" key="1">
    <citation type="submission" date="2020-03" db="EMBL/GenBank/DDBJ databases">
        <title>Complete genome sequence of sulfur-oxidizing bacterium skT11.</title>
        <authorList>
            <person name="Kanda M."/>
            <person name="Kojima H."/>
            <person name="Fukui M."/>
        </authorList>
    </citation>
    <scope>NUCLEOTIDE SEQUENCE [LARGE SCALE GENOMIC DNA]</scope>
    <source>
        <strain evidence="11">skT11</strain>
    </source>
</reference>
<proteinExistence type="inferred from homology"/>
<feature type="active site" evidence="6">
    <location>
        <position position="81"/>
    </location>
</feature>
<comment type="catalytic activity">
    <reaction evidence="5 8">
        <text>a 2'-deoxycytidine in DNA + S-adenosyl-L-methionine = a 5-methyl-2'-deoxycytidine in DNA + S-adenosyl-L-homocysteine + H(+)</text>
        <dbReference type="Rhea" id="RHEA:13681"/>
        <dbReference type="Rhea" id="RHEA-COMP:11369"/>
        <dbReference type="Rhea" id="RHEA-COMP:11370"/>
        <dbReference type="ChEBI" id="CHEBI:15378"/>
        <dbReference type="ChEBI" id="CHEBI:57856"/>
        <dbReference type="ChEBI" id="CHEBI:59789"/>
        <dbReference type="ChEBI" id="CHEBI:85452"/>
        <dbReference type="ChEBI" id="CHEBI:85454"/>
        <dbReference type="EC" id="2.1.1.37"/>
    </reaction>
</comment>
<protein>
    <recommendedName>
        <fullName evidence="8">Cytosine-specific methyltransferase</fullName>
        <ecNumber evidence="8">2.1.1.37</ecNumber>
    </recommendedName>
</protein>
<dbReference type="PROSITE" id="PS00094">
    <property type="entry name" value="C5_MTASE_1"/>
    <property type="match status" value="1"/>
</dbReference>
<dbReference type="SUPFAM" id="SSF53335">
    <property type="entry name" value="S-adenosyl-L-methionine-dependent methyltransferases"/>
    <property type="match status" value="1"/>
</dbReference>
<dbReference type="InterPro" id="IPR050390">
    <property type="entry name" value="C5-Methyltransferase"/>
</dbReference>
<dbReference type="PROSITE" id="PS00095">
    <property type="entry name" value="C5_MTASE_2"/>
    <property type="match status" value="1"/>
</dbReference>
<dbReference type="InterPro" id="IPR029063">
    <property type="entry name" value="SAM-dependent_MTases_sf"/>
</dbReference>
<evidence type="ECO:0000256" key="5">
    <source>
        <dbReference type="ARBA" id="ARBA00047422"/>
    </source>
</evidence>
<dbReference type="EC" id="2.1.1.37" evidence="8"/>
<gene>
    <name evidence="10" type="ORF">SKTS_31110</name>
</gene>
<keyword evidence="3 6" id="KW-0949">S-adenosyl-L-methionine</keyword>
<dbReference type="RefSeq" id="WP_173067238.1">
    <property type="nucleotide sequence ID" value="NZ_AP022853.1"/>
</dbReference>
<dbReference type="InterPro" id="IPR031303">
    <property type="entry name" value="C5_meth_CS"/>
</dbReference>
<dbReference type="PANTHER" id="PTHR10629:SF52">
    <property type="entry name" value="DNA (CYTOSINE-5)-METHYLTRANSFERASE 1"/>
    <property type="match status" value="1"/>
</dbReference>
<evidence type="ECO:0000256" key="4">
    <source>
        <dbReference type="ARBA" id="ARBA00022747"/>
    </source>
</evidence>
<keyword evidence="1 6" id="KW-0489">Methyltransferase</keyword>
<evidence type="ECO:0000256" key="3">
    <source>
        <dbReference type="ARBA" id="ARBA00022691"/>
    </source>
</evidence>
<dbReference type="KEGG" id="slac:SKTS_31110"/>
<evidence type="ECO:0000256" key="2">
    <source>
        <dbReference type="ARBA" id="ARBA00022679"/>
    </source>
</evidence>
<dbReference type="GO" id="GO:0009307">
    <property type="term" value="P:DNA restriction-modification system"/>
    <property type="evidence" value="ECO:0007669"/>
    <property type="project" value="UniProtKB-KW"/>
</dbReference>
<dbReference type="AlphaFoldDB" id="A0A6F8VHI2"/>
<keyword evidence="10" id="KW-0255">Endonuclease</keyword>
<evidence type="ECO:0000256" key="7">
    <source>
        <dbReference type="RuleBase" id="RU000416"/>
    </source>
</evidence>
<dbReference type="EMBL" id="AP022853">
    <property type="protein sequence ID" value="BCB28225.1"/>
    <property type="molecule type" value="Genomic_DNA"/>
</dbReference>